<evidence type="ECO:0000259" key="2">
    <source>
        <dbReference type="Pfam" id="PF13474"/>
    </source>
</evidence>
<dbReference type="Proteomes" id="UP000076830">
    <property type="component" value="Chromosome"/>
</dbReference>
<proteinExistence type="predicted"/>
<dbReference type="AlphaFoldDB" id="A0A160DU98"/>
<sequence length="169" mass="17972">MKRPLAAARLAIAIAVAAAAVSPLAGNASPQTSGPSQVDVPVAAAAAVAIVDRFGTALAAADYDTIAALLDPDVLILESGGAERNRAQYLQHHAISDAAFLQGAQVRLEHRRARTEGDLAWVASESEIRFRKDGQPRAVSSTETMLLKRGPQGWRIVHIHWSSRPKKTP</sequence>
<protein>
    <recommendedName>
        <fullName evidence="2">SnoaL-like domain-containing protein</fullName>
    </recommendedName>
</protein>
<feature type="chain" id="PRO_5007813147" description="SnoaL-like domain-containing protein" evidence="1">
    <location>
        <begin position="29"/>
        <end position="169"/>
    </location>
</feature>
<keyword evidence="4" id="KW-1185">Reference proteome</keyword>
<dbReference type="RefSeq" id="WP_150132094.1">
    <property type="nucleotide sequence ID" value="NZ_CP015249.1"/>
</dbReference>
<dbReference type="Gene3D" id="3.10.450.50">
    <property type="match status" value="1"/>
</dbReference>
<feature type="domain" description="SnoaL-like" evidence="2">
    <location>
        <begin position="49"/>
        <end position="162"/>
    </location>
</feature>
<dbReference type="OrthoDB" id="6196903at2"/>
<organism evidence="3 4">
    <name type="scientific">Dokdonella koreensis DS-123</name>
    <dbReference type="NCBI Taxonomy" id="1300342"/>
    <lineage>
        <taxon>Bacteria</taxon>
        <taxon>Pseudomonadati</taxon>
        <taxon>Pseudomonadota</taxon>
        <taxon>Gammaproteobacteria</taxon>
        <taxon>Lysobacterales</taxon>
        <taxon>Rhodanobacteraceae</taxon>
        <taxon>Dokdonella</taxon>
    </lineage>
</organism>
<dbReference type="EMBL" id="CP015249">
    <property type="protein sequence ID" value="ANB18015.1"/>
    <property type="molecule type" value="Genomic_DNA"/>
</dbReference>
<accession>A0A160DU98</accession>
<keyword evidence="1" id="KW-0732">Signal</keyword>
<feature type="signal peptide" evidence="1">
    <location>
        <begin position="1"/>
        <end position="28"/>
    </location>
</feature>
<reference evidence="3 4" key="1">
    <citation type="submission" date="2016-04" db="EMBL/GenBank/DDBJ databases">
        <title>Complete genome sequence of Dokdonella koreensis DS-123T.</title>
        <authorList>
            <person name="Kim J.F."/>
            <person name="Lee H."/>
            <person name="Kwak M.-J."/>
        </authorList>
    </citation>
    <scope>NUCLEOTIDE SEQUENCE [LARGE SCALE GENOMIC DNA]</scope>
    <source>
        <strain evidence="3 4">DS-123</strain>
    </source>
</reference>
<evidence type="ECO:0000313" key="4">
    <source>
        <dbReference type="Proteomes" id="UP000076830"/>
    </source>
</evidence>
<evidence type="ECO:0000256" key="1">
    <source>
        <dbReference type="SAM" id="SignalP"/>
    </source>
</evidence>
<dbReference type="KEGG" id="dko:I596_1995"/>
<dbReference type="Pfam" id="PF13474">
    <property type="entry name" value="SnoaL_3"/>
    <property type="match status" value="1"/>
</dbReference>
<dbReference type="STRING" id="1300342.I596_1995"/>
<dbReference type="SUPFAM" id="SSF54427">
    <property type="entry name" value="NTF2-like"/>
    <property type="match status" value="1"/>
</dbReference>
<dbReference type="InterPro" id="IPR032710">
    <property type="entry name" value="NTF2-like_dom_sf"/>
</dbReference>
<dbReference type="InterPro" id="IPR037401">
    <property type="entry name" value="SnoaL-like"/>
</dbReference>
<evidence type="ECO:0000313" key="3">
    <source>
        <dbReference type="EMBL" id="ANB18015.1"/>
    </source>
</evidence>
<gene>
    <name evidence="3" type="ORF">I596_1995</name>
</gene>
<name>A0A160DU98_9GAMM</name>